<dbReference type="EMBL" id="MN034881">
    <property type="protein sequence ID" value="QDH89538.1"/>
    <property type="molecule type" value="Genomic_RNA"/>
</dbReference>
<keyword evidence="9" id="KW-0460">Magnesium</keyword>
<feature type="binding site" evidence="9">
    <location>
        <position position="315"/>
    </location>
    <ligand>
        <name>Mg(2+)</name>
        <dbReference type="ChEBI" id="CHEBI:18420"/>
        <label>2</label>
    </ligand>
</feature>
<dbReference type="GO" id="GO:0039694">
    <property type="term" value="P:viral RNA genome replication"/>
    <property type="evidence" value="ECO:0007669"/>
    <property type="project" value="InterPro"/>
</dbReference>
<accession>A0A514D7C7</accession>
<dbReference type="GO" id="GO:0046872">
    <property type="term" value="F:metal ion binding"/>
    <property type="evidence" value="ECO:0007669"/>
    <property type="project" value="UniProtKB-KW"/>
</dbReference>
<keyword evidence="4" id="KW-0548">Nucleotidyltransferase</keyword>
<evidence type="ECO:0000256" key="9">
    <source>
        <dbReference type="PIRSR" id="PIRSR605093-1"/>
    </source>
</evidence>
<reference evidence="12" key="1">
    <citation type="submission" date="2019-05" db="EMBL/GenBank/DDBJ databases">
        <title>Metatranscriptomic reconstruction reveals RNA viruses with the potential to shape carbon cycling in soil.</title>
        <authorList>
            <person name="Starr E.P."/>
            <person name="Nuccio E."/>
            <person name="Pett-Ridge J."/>
            <person name="Banfield J.F."/>
            <person name="Firestone M.K."/>
        </authorList>
    </citation>
    <scope>NUCLEOTIDE SEQUENCE</scope>
    <source>
        <strain evidence="12">H4_Rhizo_45_scaffold_333</strain>
    </source>
</reference>
<protein>
    <recommendedName>
        <fullName evidence="1">RNA-directed RNA polymerase</fullName>
        <ecNumber evidence="1">2.7.7.48</ecNumber>
    </recommendedName>
    <alternativeName>
        <fullName evidence="7">RNA replicase beta chain</fullName>
    </alternativeName>
</protein>
<keyword evidence="9" id="KW-0479">Metal-binding</keyword>
<evidence type="ECO:0000256" key="10">
    <source>
        <dbReference type="SAM" id="MobiDB-lite"/>
    </source>
</evidence>
<evidence type="ECO:0000256" key="6">
    <source>
        <dbReference type="ARBA" id="ARBA00022953"/>
    </source>
</evidence>
<dbReference type="InterPro" id="IPR007096">
    <property type="entry name" value="RNA-dir_Rpol_cat_phage"/>
</dbReference>
<evidence type="ECO:0000256" key="3">
    <source>
        <dbReference type="ARBA" id="ARBA00022679"/>
    </source>
</evidence>
<feature type="binding site" evidence="9">
    <location>
        <position position="412"/>
    </location>
    <ligand>
        <name>Mg(2+)</name>
        <dbReference type="ChEBI" id="CHEBI:18420"/>
        <label>2</label>
    </ligand>
</feature>
<evidence type="ECO:0000256" key="8">
    <source>
        <dbReference type="ARBA" id="ARBA00048744"/>
    </source>
</evidence>
<keyword evidence="3" id="KW-0808">Transferase</keyword>
<evidence type="ECO:0000256" key="7">
    <source>
        <dbReference type="ARBA" id="ARBA00030248"/>
    </source>
</evidence>
<evidence type="ECO:0000256" key="2">
    <source>
        <dbReference type="ARBA" id="ARBA00022484"/>
    </source>
</evidence>
<dbReference type="Pfam" id="PF03431">
    <property type="entry name" value="RNA_replicase_B"/>
    <property type="match status" value="1"/>
</dbReference>
<dbReference type="InterPro" id="IPR043502">
    <property type="entry name" value="DNA/RNA_pol_sf"/>
</dbReference>
<feature type="compositionally biased region" description="Polar residues" evidence="10">
    <location>
        <begin position="662"/>
        <end position="674"/>
    </location>
</feature>
<keyword evidence="6" id="KW-0693">Viral RNA replication</keyword>
<evidence type="ECO:0000256" key="5">
    <source>
        <dbReference type="ARBA" id="ARBA00022741"/>
    </source>
</evidence>
<comment type="cofactor">
    <cofactor evidence="9">
        <name>Mg(2+)</name>
        <dbReference type="ChEBI" id="CHEBI:18420"/>
    </cofactor>
    <text evidence="9">Binds 2 Mg(2+) per subunit.</text>
</comment>
<feature type="domain" description="RdRp catalytic" evidence="11">
    <location>
        <begin position="300"/>
        <end position="443"/>
    </location>
</feature>
<keyword evidence="5" id="KW-0547">Nucleotide-binding</keyword>
<proteinExistence type="predicted"/>
<dbReference type="GO" id="GO:0003968">
    <property type="term" value="F:RNA-directed RNA polymerase activity"/>
    <property type="evidence" value="ECO:0007669"/>
    <property type="project" value="UniProtKB-KW"/>
</dbReference>
<evidence type="ECO:0000259" key="11">
    <source>
        <dbReference type="PROSITE" id="PS50522"/>
    </source>
</evidence>
<evidence type="ECO:0000256" key="4">
    <source>
        <dbReference type="ARBA" id="ARBA00022695"/>
    </source>
</evidence>
<feature type="region of interest" description="Disordered" evidence="10">
    <location>
        <begin position="649"/>
        <end position="674"/>
    </location>
</feature>
<comment type="catalytic activity">
    <reaction evidence="8">
        <text>RNA(n) + a ribonucleoside 5'-triphosphate = RNA(n+1) + diphosphate</text>
        <dbReference type="Rhea" id="RHEA:21248"/>
        <dbReference type="Rhea" id="RHEA-COMP:14527"/>
        <dbReference type="Rhea" id="RHEA-COMP:17342"/>
        <dbReference type="ChEBI" id="CHEBI:33019"/>
        <dbReference type="ChEBI" id="CHEBI:61557"/>
        <dbReference type="ChEBI" id="CHEBI:140395"/>
        <dbReference type="EC" id="2.7.7.48"/>
    </reaction>
</comment>
<dbReference type="PROSITE" id="PS50522">
    <property type="entry name" value="RDRP_PHAGE"/>
    <property type="match status" value="1"/>
</dbReference>
<feature type="binding site" evidence="9">
    <location>
        <position position="411"/>
    </location>
    <ligand>
        <name>Mg(2+)</name>
        <dbReference type="ChEBI" id="CHEBI:18420"/>
        <label>2</label>
    </ligand>
</feature>
<keyword evidence="2 12" id="KW-0696">RNA-directed RNA polymerase</keyword>
<name>A0A514D7C7_9VIRU</name>
<gene>
    <name evidence="12" type="ORF">H4Rhizo45333_000001</name>
</gene>
<dbReference type="SUPFAM" id="SSF56672">
    <property type="entry name" value="DNA/RNA polymerases"/>
    <property type="match status" value="1"/>
</dbReference>
<evidence type="ECO:0000313" key="12">
    <source>
        <dbReference type="EMBL" id="QDH89538.1"/>
    </source>
</evidence>
<evidence type="ECO:0000256" key="1">
    <source>
        <dbReference type="ARBA" id="ARBA00012494"/>
    </source>
</evidence>
<dbReference type="InterPro" id="IPR005093">
    <property type="entry name" value="RNArep_beta"/>
</dbReference>
<dbReference type="GO" id="GO:0000166">
    <property type="term" value="F:nucleotide binding"/>
    <property type="evidence" value="ECO:0007669"/>
    <property type="project" value="UniProtKB-KW"/>
</dbReference>
<sequence>MKRPTMLVQAILRQLSLDLDLSVERDLKRVSDRCEHEGLSFLTITLPQLCDALERGIEVGTFTCPSAFARHGSLPRFLGGFFKRVFKTDGRLLDEPCPYTIAGIRQVCRFFKKLKLACSEKKNRLAIRHFIEVEGELRQMTSQVERKDVILDKISGILWSQVFPELSYLDLVCHHGPGVTADRYANNQRHSITKWYHRSEYTFPSDLHCYPNYGIAAEVGGTGEGTIRADGVEYVELRDEIPVRVVFVPKTQTAPRVIAIEPSHVQYMQQSVKDLVYTTIEAHALTRHSIRFSRQDVNQRLAYKASKDRRLATLDLKDASDRVHLHLVQRIFKTSGLLEYLEDARSLHAELPDGTNIVLFKYASMGSALCFPVEAMVFYTLIQSAMHILDGGRPSSRSICRYSKLIDIYGDDIIVPVEYADFVVKYLESYALKVNVNKSFKASAFRESCGADFFNGVPVNPVYAREVPHDSSQLWDASTIMSWNATADLFYMRGQWLVAQTIRDLLCQVVKRTIPRARKPGSGLSHFSFLFDTHCHYDKELHNWKQKRVVFDPVKRKDQIDGNEIACLNKWGISTYRRDSRGNTDGHVTFKRKPTWVYVGGNTGSIRKDRPSVGSEIPQVDASVGDGGLCDLQNRLYDVENSSSIIPSLAEGSDVHSRDGTDSGTPPSPRSSYSFVEEWWPDPLDHLTDDQVELDFLTSVKRGGFKSKHRWVSLAG</sequence>
<organism evidence="12">
    <name type="scientific">Leviviridae sp</name>
    <dbReference type="NCBI Taxonomy" id="2027243"/>
    <lineage>
        <taxon>Viruses</taxon>
        <taxon>Riboviria</taxon>
        <taxon>Orthornavirae</taxon>
        <taxon>Lenarviricota</taxon>
        <taxon>Leviviricetes</taxon>
        <taxon>Norzivirales</taxon>
        <taxon>Fiersviridae</taxon>
    </lineage>
</organism>
<dbReference type="EC" id="2.7.7.48" evidence="1"/>